<keyword evidence="3" id="KW-1185">Reference proteome</keyword>
<dbReference type="Proteomes" id="UP000240424">
    <property type="component" value="Unassembled WGS sequence"/>
</dbReference>
<dbReference type="RefSeq" id="WP_077077851.1">
    <property type="nucleotide sequence ID" value="NZ_FUEZ01000003.1"/>
</dbReference>
<dbReference type="AlphaFoldDB" id="A0A2U3P5H0"/>
<dbReference type="EMBL" id="FUEZ01000003">
    <property type="protein sequence ID" value="SPM38980.1"/>
    <property type="molecule type" value="Genomic_DNA"/>
</dbReference>
<proteinExistence type="predicted"/>
<dbReference type="STRING" id="1841861.GCA_900157365_05364"/>
<evidence type="ECO:0000313" key="2">
    <source>
        <dbReference type="EMBL" id="SPM38980.1"/>
    </source>
</evidence>
<keyword evidence="1" id="KW-1133">Transmembrane helix</keyword>
<protein>
    <submittedName>
        <fullName evidence="2">Uncharacterized protein</fullName>
    </submittedName>
</protein>
<organism evidence="2 3">
    <name type="scientific">Mycobacterium numidiamassiliense</name>
    <dbReference type="NCBI Taxonomy" id="1841861"/>
    <lineage>
        <taxon>Bacteria</taxon>
        <taxon>Bacillati</taxon>
        <taxon>Actinomycetota</taxon>
        <taxon>Actinomycetes</taxon>
        <taxon>Mycobacteriales</taxon>
        <taxon>Mycobacteriaceae</taxon>
        <taxon>Mycobacterium</taxon>
    </lineage>
</organism>
<reference evidence="2 3" key="1">
    <citation type="submission" date="2017-01" db="EMBL/GenBank/DDBJ databases">
        <authorList>
            <consortium name="Urmite Genomes"/>
        </authorList>
    </citation>
    <scope>NUCLEOTIDE SEQUENCE [LARGE SCALE GENOMIC DNA]</scope>
    <source>
        <strain evidence="2 3">AB215</strain>
    </source>
</reference>
<evidence type="ECO:0000313" key="3">
    <source>
        <dbReference type="Proteomes" id="UP000240424"/>
    </source>
</evidence>
<feature type="transmembrane region" description="Helical" evidence="1">
    <location>
        <begin position="6"/>
        <end position="28"/>
    </location>
</feature>
<keyword evidence="1" id="KW-0812">Transmembrane</keyword>
<accession>A0A2U3P5H0</accession>
<keyword evidence="1" id="KW-0472">Membrane</keyword>
<sequence>MGITGWIAIAAFVISLVSLMQGLFLAWLKWPRVVVEVDARHDGELNAPASEHRVRNSSGQAFILTVINNGSEPVTIKSVGLARRGETPHRLDYLHTWRGPTTDPLPKSHGVEGGVVMPLWIAGHGSYVFEFTESTLREMPPGVPYHGYAQRYLAFRWRPNHPLVRETRSKQTVMRA</sequence>
<evidence type="ECO:0000256" key="1">
    <source>
        <dbReference type="SAM" id="Phobius"/>
    </source>
</evidence>
<gene>
    <name evidence="2" type="ORF">MNAB215_1161</name>
</gene>
<name>A0A2U3P5H0_9MYCO</name>